<evidence type="ECO:0000256" key="2">
    <source>
        <dbReference type="PROSITE-ProRule" id="PRU00335"/>
    </source>
</evidence>
<dbReference type="InterPro" id="IPR001647">
    <property type="entry name" value="HTH_TetR"/>
</dbReference>
<dbReference type="InterPro" id="IPR009057">
    <property type="entry name" value="Homeodomain-like_sf"/>
</dbReference>
<dbReference type="Gene3D" id="1.10.357.10">
    <property type="entry name" value="Tetracycline Repressor, domain 2"/>
    <property type="match status" value="1"/>
</dbReference>
<dbReference type="EMBL" id="LT960611">
    <property type="protein sequence ID" value="SON51020.1"/>
    <property type="molecule type" value="Genomic_DNA"/>
</dbReference>
<reference evidence="4 5" key="1">
    <citation type="submission" date="2017-10" db="EMBL/GenBank/DDBJ databases">
        <authorList>
            <person name="Banno H."/>
            <person name="Chua N.-H."/>
        </authorList>
    </citation>
    <scope>NUCLEOTIDE SEQUENCE [LARGE SCALE GENOMIC DNA]</scope>
    <source>
        <strain evidence="4">Vibrio tapetis CECT4600</strain>
    </source>
</reference>
<dbReference type="PANTHER" id="PTHR43479:SF12">
    <property type="entry name" value="TRANSCRIPTIONAL REGULATORY PROTEIN"/>
    <property type="match status" value="1"/>
</dbReference>
<keyword evidence="1 2" id="KW-0238">DNA-binding</keyword>
<feature type="domain" description="HTH tetR-type" evidence="3">
    <location>
        <begin position="1"/>
        <end position="61"/>
    </location>
</feature>
<gene>
    <name evidence="4" type="ORF">VTAP4600_A3054</name>
</gene>
<dbReference type="InterPro" id="IPR050624">
    <property type="entry name" value="HTH-type_Tx_Regulator"/>
</dbReference>
<evidence type="ECO:0000313" key="4">
    <source>
        <dbReference type="EMBL" id="SON51020.1"/>
    </source>
</evidence>
<dbReference type="InterPro" id="IPR025722">
    <property type="entry name" value="TetR"/>
</dbReference>
<dbReference type="Pfam" id="PF13972">
    <property type="entry name" value="TetR"/>
    <property type="match status" value="1"/>
</dbReference>
<dbReference type="GO" id="GO:0003677">
    <property type="term" value="F:DNA binding"/>
    <property type="evidence" value="ECO:0007669"/>
    <property type="project" value="UniProtKB-UniRule"/>
</dbReference>
<dbReference type="Pfam" id="PF00440">
    <property type="entry name" value="TetR_N"/>
    <property type="match status" value="1"/>
</dbReference>
<evidence type="ECO:0000256" key="1">
    <source>
        <dbReference type="ARBA" id="ARBA00023125"/>
    </source>
</evidence>
<sequence>MKTRDKIIFNALTLFNEQGERNVTTNHIAAHIDISPGNLYYHFANKQEIIRSIFELYSQELLEKLSPSSRPDENLTFLEHYMEAIFSLMWKYRFFYSNLPEILNRDLSLHQDYLQVQQKLQANLLAITEEIRHLGLIEVTDEAMKSLVSTLHLVATHWLSYRIVMSTQTQVTEQVILQGMQQMITIVKPLATEEGMMQLEALEKHLEG</sequence>
<keyword evidence="5" id="KW-1185">Reference proteome</keyword>
<dbReference type="PROSITE" id="PS50977">
    <property type="entry name" value="HTH_TETR_2"/>
    <property type="match status" value="1"/>
</dbReference>
<name>A0A2N8ZGI3_9VIBR</name>
<protein>
    <submittedName>
        <fullName evidence="4">Putative HTH-type transcriptional regulator</fullName>
    </submittedName>
</protein>
<dbReference type="KEGG" id="vta:A3054"/>
<organism evidence="4 5">
    <name type="scientific">Vibrio tapetis subsp. tapetis</name>
    <dbReference type="NCBI Taxonomy" id="1671868"/>
    <lineage>
        <taxon>Bacteria</taxon>
        <taxon>Pseudomonadati</taxon>
        <taxon>Pseudomonadota</taxon>
        <taxon>Gammaproteobacteria</taxon>
        <taxon>Vibrionales</taxon>
        <taxon>Vibrionaceae</taxon>
        <taxon>Vibrio</taxon>
    </lineage>
</organism>
<dbReference type="PANTHER" id="PTHR43479">
    <property type="entry name" value="ACREF/ENVCD OPERON REPRESSOR-RELATED"/>
    <property type="match status" value="1"/>
</dbReference>
<dbReference type="SUPFAM" id="SSF46689">
    <property type="entry name" value="Homeodomain-like"/>
    <property type="match status" value="1"/>
</dbReference>
<dbReference type="AlphaFoldDB" id="A0A2N8ZGI3"/>
<dbReference type="OrthoDB" id="8770705at2"/>
<proteinExistence type="predicted"/>
<dbReference type="PRINTS" id="PR00455">
    <property type="entry name" value="HTHTETR"/>
</dbReference>
<evidence type="ECO:0000313" key="5">
    <source>
        <dbReference type="Proteomes" id="UP000235828"/>
    </source>
</evidence>
<evidence type="ECO:0000259" key="3">
    <source>
        <dbReference type="PROSITE" id="PS50977"/>
    </source>
</evidence>
<dbReference type="RefSeq" id="WP_102523411.1">
    <property type="nucleotide sequence ID" value="NZ_LT960611.1"/>
</dbReference>
<accession>A0A2N8ZGI3</accession>
<feature type="DNA-binding region" description="H-T-H motif" evidence="2">
    <location>
        <begin position="24"/>
        <end position="43"/>
    </location>
</feature>
<dbReference type="Proteomes" id="UP000235828">
    <property type="component" value="Chromosome A"/>
</dbReference>